<comment type="caution">
    <text evidence="2">The sequence shown here is derived from an EMBL/GenBank/DDBJ whole genome shotgun (WGS) entry which is preliminary data.</text>
</comment>
<reference evidence="2 3" key="1">
    <citation type="submission" date="2018-02" db="EMBL/GenBank/DDBJ databases">
        <title>Draft genome sequence of Streptococcus oricebi CCUG 70868T type strain.</title>
        <authorList>
            <person name="Mendez V."/>
            <person name="Salva-Serra F."/>
            <person name="Jaen-Luchoro D."/>
            <person name="Gonzales-Siles L."/>
            <person name="Karlsson R."/>
            <person name="Engstrom-Jakobsson H."/>
            <person name="Busquets A."/>
            <person name="Gomila M."/>
            <person name="Pineiro-Iglesias B."/>
            <person name="Bennasar-Figueras A."/>
            <person name="Seeger M."/>
            <person name="Moore E."/>
        </authorList>
    </citation>
    <scope>NUCLEOTIDE SEQUENCE [LARGE SCALE GENOMIC DNA]</scope>
    <source>
        <strain evidence="2 3">CCUG 70868</strain>
    </source>
</reference>
<gene>
    <name evidence="2" type="ORF">C4K46_09805</name>
</gene>
<dbReference type="RefSeq" id="WP_209629019.1">
    <property type="nucleotide sequence ID" value="NZ_PRDG01000006.1"/>
</dbReference>
<dbReference type="CDD" id="cd00093">
    <property type="entry name" value="HTH_XRE"/>
    <property type="match status" value="1"/>
</dbReference>
<dbReference type="InterPro" id="IPR011990">
    <property type="entry name" value="TPR-like_helical_dom_sf"/>
</dbReference>
<keyword evidence="3" id="KW-1185">Reference proteome</keyword>
<dbReference type="SMART" id="SM00530">
    <property type="entry name" value="HTH_XRE"/>
    <property type="match status" value="1"/>
</dbReference>
<proteinExistence type="predicted"/>
<dbReference type="PROSITE" id="PS50943">
    <property type="entry name" value="HTH_CROC1"/>
    <property type="match status" value="1"/>
</dbReference>
<dbReference type="InterPro" id="IPR010057">
    <property type="entry name" value="Transcription_activator_Rgg_C"/>
</dbReference>
<feature type="domain" description="HTH cro/C1-type" evidence="1">
    <location>
        <begin position="12"/>
        <end position="65"/>
    </location>
</feature>
<evidence type="ECO:0000313" key="2">
    <source>
        <dbReference type="EMBL" id="MBP2624230.1"/>
    </source>
</evidence>
<evidence type="ECO:0000259" key="1">
    <source>
        <dbReference type="PROSITE" id="PS50943"/>
    </source>
</evidence>
<dbReference type="InterPro" id="IPR001387">
    <property type="entry name" value="Cro/C1-type_HTH"/>
</dbReference>
<dbReference type="InterPro" id="IPR010982">
    <property type="entry name" value="Lambda_DNA-bd_dom_sf"/>
</dbReference>
<dbReference type="PANTHER" id="PTHR37038">
    <property type="entry name" value="TRANSCRIPTIONAL REGULATOR-RELATED"/>
    <property type="match status" value="1"/>
</dbReference>
<sequence>MSNSLTTYGAAFRKLRQDRGFNLKEAAGDIISPQFLSKFERNQSGITLENFGRLLVRIGASWDDFLNYFEGESVNRLLGEMREDINNIYSTEDFYKMSQIAKKSAGLSYSDNPFLKNLFACLTKIHLQNLTKQGASLEQEIDQLKTYLARIDTWGDLEWTIYPFVLPQCSIDMVRFRTKQAFQILLDHSDRVAYDARVFIYCIFHALKYFHTLAAYEDANYFIQLLTEEFKKSKYITFTYEYLYLKCYTAIISLCQKDAGGIEAAKSCLQLMEMLEEDFGMTYLTVTKNNFFSSINQIRPEEDPIEW</sequence>
<name>A0ABS5B653_9STRE</name>
<dbReference type="Proteomes" id="UP001519296">
    <property type="component" value="Unassembled WGS sequence"/>
</dbReference>
<organism evidence="2 3">
    <name type="scientific">Streptococcus oricebi</name>
    <dbReference type="NCBI Taxonomy" id="1547447"/>
    <lineage>
        <taxon>Bacteria</taxon>
        <taxon>Bacillati</taxon>
        <taxon>Bacillota</taxon>
        <taxon>Bacilli</taxon>
        <taxon>Lactobacillales</taxon>
        <taxon>Streptococcaceae</taxon>
        <taxon>Streptococcus</taxon>
    </lineage>
</organism>
<dbReference type="SUPFAM" id="SSF47413">
    <property type="entry name" value="lambda repressor-like DNA-binding domains"/>
    <property type="match status" value="1"/>
</dbReference>
<dbReference type="NCBIfam" id="TIGR01716">
    <property type="entry name" value="RGG_Cterm"/>
    <property type="match status" value="1"/>
</dbReference>
<evidence type="ECO:0000313" key="3">
    <source>
        <dbReference type="Proteomes" id="UP001519296"/>
    </source>
</evidence>
<dbReference type="InterPro" id="IPR053163">
    <property type="entry name" value="HTH-type_regulator_Rgg"/>
</dbReference>
<dbReference type="Pfam" id="PF21259">
    <property type="entry name" value="Rgg_C"/>
    <property type="match status" value="1"/>
</dbReference>
<protein>
    <recommendedName>
        <fullName evidence="1">HTH cro/C1-type domain-containing protein</fullName>
    </recommendedName>
</protein>
<dbReference type="Gene3D" id="1.25.40.10">
    <property type="entry name" value="Tetratricopeptide repeat domain"/>
    <property type="match status" value="1"/>
</dbReference>
<dbReference type="EMBL" id="PRDG01000006">
    <property type="protein sequence ID" value="MBP2624230.1"/>
    <property type="molecule type" value="Genomic_DNA"/>
</dbReference>
<accession>A0ABS5B653</accession>